<dbReference type="PANTHER" id="PTHR43330">
    <property type="entry name" value="METHIONINE AMINOPEPTIDASE"/>
    <property type="match status" value="1"/>
</dbReference>
<feature type="binding site" evidence="6">
    <location>
        <position position="93"/>
    </location>
    <ligand>
        <name>a divalent metal cation</name>
        <dbReference type="ChEBI" id="CHEBI:60240"/>
        <label>1</label>
    </ligand>
</feature>
<dbReference type="Pfam" id="PF00557">
    <property type="entry name" value="Peptidase_M24"/>
    <property type="match status" value="1"/>
</dbReference>
<dbReference type="InterPro" id="IPR002467">
    <property type="entry name" value="Pept_M24A_MAP1"/>
</dbReference>
<evidence type="ECO:0000256" key="4">
    <source>
        <dbReference type="ARBA" id="ARBA00022723"/>
    </source>
</evidence>
<evidence type="ECO:0000256" key="2">
    <source>
        <dbReference type="ARBA" id="ARBA00022438"/>
    </source>
</evidence>
<dbReference type="EC" id="3.4.11.18" evidence="6 7"/>
<comment type="subunit">
    <text evidence="6">Monomer.</text>
</comment>
<dbReference type="InterPro" id="IPR001714">
    <property type="entry name" value="Pept_M24_MAP"/>
</dbReference>
<dbReference type="GO" id="GO:0006508">
    <property type="term" value="P:proteolysis"/>
    <property type="evidence" value="ECO:0007669"/>
    <property type="project" value="UniProtKB-KW"/>
</dbReference>
<feature type="binding site" evidence="6">
    <location>
        <position position="76"/>
    </location>
    <ligand>
        <name>substrate</name>
    </ligand>
</feature>
<feature type="binding site" evidence="6">
    <location>
        <position position="167"/>
    </location>
    <ligand>
        <name>a divalent metal cation</name>
        <dbReference type="ChEBI" id="CHEBI:60240"/>
        <label>2</label>
        <note>catalytic</note>
    </ligand>
</feature>
<feature type="binding site" evidence="6">
    <location>
        <position position="104"/>
    </location>
    <ligand>
        <name>a divalent metal cation</name>
        <dbReference type="ChEBI" id="CHEBI:60240"/>
        <label>1</label>
    </ligand>
</feature>
<dbReference type="AlphaFoldDB" id="A0A8J2ZWB8"/>
<proteinExistence type="inferred from homology"/>
<dbReference type="NCBIfam" id="TIGR00500">
    <property type="entry name" value="met_pdase_I"/>
    <property type="match status" value="1"/>
</dbReference>
<comment type="cofactor">
    <cofactor evidence="6">
        <name>Co(2+)</name>
        <dbReference type="ChEBI" id="CHEBI:48828"/>
    </cofactor>
    <cofactor evidence="6">
        <name>Zn(2+)</name>
        <dbReference type="ChEBI" id="CHEBI:29105"/>
    </cofactor>
    <cofactor evidence="6">
        <name>Mn(2+)</name>
        <dbReference type="ChEBI" id="CHEBI:29035"/>
    </cofactor>
    <cofactor evidence="6">
        <name>Fe(2+)</name>
        <dbReference type="ChEBI" id="CHEBI:29033"/>
    </cofactor>
    <text evidence="6">Binds 2 divalent metal cations per subunit. Has a high-affinity and a low affinity metal-binding site. The true nature of the physiological cofactor is under debate. The enzyme is active with cobalt, zinc, manganese or divalent iron ions. Most likely, methionine aminopeptidases function as mononuclear Fe(2+)-metalloproteases under physiological conditions, and the catalytically relevant metal-binding site has been assigned to the histidine-containing high-affinity site.</text>
</comment>
<dbReference type="PRINTS" id="PR00599">
    <property type="entry name" value="MAPEPTIDASE"/>
</dbReference>
<keyword evidence="2 6" id="KW-0031">Aminopeptidase</keyword>
<feature type="binding site" evidence="6">
    <location>
        <position position="104"/>
    </location>
    <ligand>
        <name>a divalent metal cation</name>
        <dbReference type="ChEBI" id="CHEBI:60240"/>
        <label>2</label>
        <note>catalytic</note>
    </ligand>
</feature>
<accession>A0A8J2ZWB8</accession>
<reference evidence="9" key="2">
    <citation type="submission" date="2020-09" db="EMBL/GenBank/DDBJ databases">
        <authorList>
            <person name="Sun Q."/>
            <person name="Zhou Y."/>
        </authorList>
    </citation>
    <scope>NUCLEOTIDE SEQUENCE</scope>
    <source>
        <strain evidence="9">CGMCC 1.12777</strain>
    </source>
</reference>
<feature type="binding site" evidence="6">
    <location>
        <position position="200"/>
    </location>
    <ligand>
        <name>a divalent metal cation</name>
        <dbReference type="ChEBI" id="CHEBI:60240"/>
        <label>2</label>
        <note>catalytic</note>
    </ligand>
</feature>
<dbReference type="InterPro" id="IPR000994">
    <property type="entry name" value="Pept_M24"/>
</dbReference>
<gene>
    <name evidence="6 9" type="primary">map</name>
    <name evidence="9" type="ORF">GCM10007096_24120</name>
</gene>
<dbReference type="PROSITE" id="PS00680">
    <property type="entry name" value="MAP_1"/>
    <property type="match status" value="1"/>
</dbReference>
<comment type="catalytic activity">
    <reaction evidence="6 7">
        <text>Release of N-terminal amino acids, preferentially methionine, from peptides and arylamides.</text>
        <dbReference type="EC" id="3.4.11.18"/>
    </reaction>
</comment>
<dbReference type="HAMAP" id="MF_01974">
    <property type="entry name" value="MetAP_1"/>
    <property type="match status" value="1"/>
</dbReference>
<evidence type="ECO:0000256" key="1">
    <source>
        <dbReference type="ARBA" id="ARBA00002521"/>
    </source>
</evidence>
<evidence type="ECO:0000256" key="6">
    <source>
        <dbReference type="HAMAP-Rule" id="MF_01974"/>
    </source>
</evidence>
<dbReference type="PANTHER" id="PTHR43330:SF17">
    <property type="entry name" value="METHIONINE AMINOPEPTIDASE"/>
    <property type="match status" value="1"/>
</dbReference>
<dbReference type="SUPFAM" id="SSF55920">
    <property type="entry name" value="Creatinase/aminopeptidase"/>
    <property type="match status" value="1"/>
</dbReference>
<evidence type="ECO:0000313" key="9">
    <source>
        <dbReference type="EMBL" id="GGH83361.1"/>
    </source>
</evidence>
<keyword evidence="3 6" id="KW-0645">Protease</keyword>
<dbReference type="InterPro" id="IPR036005">
    <property type="entry name" value="Creatinase/aminopeptidase-like"/>
</dbReference>
<dbReference type="GO" id="GO:0004239">
    <property type="term" value="F:initiator methionyl aminopeptidase activity"/>
    <property type="evidence" value="ECO:0007669"/>
    <property type="project" value="UniProtKB-UniRule"/>
</dbReference>
<dbReference type="GO" id="GO:0005829">
    <property type="term" value="C:cytosol"/>
    <property type="evidence" value="ECO:0007669"/>
    <property type="project" value="TreeGrafter"/>
</dbReference>
<comment type="function">
    <text evidence="1 6">Removes the N-terminal methionine from nascent proteins. The N-terminal methionine is often cleaved when the second residue in the primary sequence is small and uncharged (Met-Ala-, Cys, Gly, Pro, Ser, Thr, or Val). Requires deformylation of the N(alpha)-formylated initiator methionine before it can be hydrolyzed.</text>
</comment>
<evidence type="ECO:0000259" key="8">
    <source>
        <dbReference type="Pfam" id="PF00557"/>
    </source>
</evidence>
<evidence type="ECO:0000256" key="3">
    <source>
        <dbReference type="ARBA" id="ARBA00022670"/>
    </source>
</evidence>
<feature type="binding site" evidence="6">
    <location>
        <position position="231"/>
    </location>
    <ligand>
        <name>a divalent metal cation</name>
        <dbReference type="ChEBI" id="CHEBI:60240"/>
        <label>1</label>
    </ligand>
</feature>
<comment type="similarity">
    <text evidence="6">Belongs to the peptidase M24A family. Methionine aminopeptidase type 1 subfamily.</text>
</comment>
<feature type="binding site" evidence="6">
    <location>
        <position position="174"/>
    </location>
    <ligand>
        <name>substrate</name>
    </ligand>
</feature>
<reference evidence="9" key="1">
    <citation type="journal article" date="2014" name="Int. J. Syst. Evol. Microbiol.">
        <title>Complete genome sequence of Corynebacterium casei LMG S-19264T (=DSM 44701T), isolated from a smear-ripened cheese.</title>
        <authorList>
            <consortium name="US DOE Joint Genome Institute (JGI-PGF)"/>
            <person name="Walter F."/>
            <person name="Albersmeier A."/>
            <person name="Kalinowski J."/>
            <person name="Ruckert C."/>
        </authorList>
    </citation>
    <scope>NUCLEOTIDE SEQUENCE</scope>
    <source>
        <strain evidence="9">CGMCC 1.12777</strain>
    </source>
</reference>
<dbReference type="CDD" id="cd01086">
    <property type="entry name" value="MetAP1"/>
    <property type="match status" value="1"/>
</dbReference>
<protein>
    <recommendedName>
        <fullName evidence="6 7">Methionine aminopeptidase</fullName>
        <shortName evidence="6">MAP</shortName>
        <shortName evidence="6">MetAP</shortName>
        <ecNumber evidence="6 7">3.4.11.18</ecNumber>
    </recommendedName>
    <alternativeName>
        <fullName evidence="6">Peptidase M</fullName>
    </alternativeName>
</protein>
<dbReference type="EMBL" id="BMFV01000017">
    <property type="protein sequence ID" value="GGH83361.1"/>
    <property type="molecule type" value="Genomic_DNA"/>
</dbReference>
<organism evidence="9 10">
    <name type="scientific">Pullulanibacillus pueri</name>
    <dbReference type="NCBI Taxonomy" id="1437324"/>
    <lineage>
        <taxon>Bacteria</taxon>
        <taxon>Bacillati</taxon>
        <taxon>Bacillota</taxon>
        <taxon>Bacilli</taxon>
        <taxon>Bacillales</taxon>
        <taxon>Sporolactobacillaceae</taxon>
        <taxon>Pullulanibacillus</taxon>
    </lineage>
</organism>
<sequence>MQLKSKNEIKKMQEAGRLLAQCHSEIKKRIKPGVTTAEIESFVESFLAEHGATAEQKGYQGYKYATCASVNDEICHGFPRNTPLKSGDIVTIDMVVNLNGWLADSAWSYAIGEISEQAQHLLEVTEEALMRGIKEARIGNRLGDIGYAIQTYAESEGVSVVRDFVGHGIGPTIHEEPQVPHYGLKGKGLRLKEGMVITIEPMLNTGDWRSKLDDNGWTARTADGSLSAQYEHTIAITKDGPLILTTLENNEL</sequence>
<keyword evidence="5 6" id="KW-0378">Hydrolase</keyword>
<comment type="caution">
    <text evidence="9">The sequence shown here is derived from an EMBL/GenBank/DDBJ whole genome shotgun (WGS) entry which is preliminary data.</text>
</comment>
<dbReference type="GO" id="GO:0046872">
    <property type="term" value="F:metal ion binding"/>
    <property type="evidence" value="ECO:0007669"/>
    <property type="project" value="UniProtKB-UniRule"/>
</dbReference>
<evidence type="ECO:0000313" key="10">
    <source>
        <dbReference type="Proteomes" id="UP000656813"/>
    </source>
</evidence>
<evidence type="ECO:0000256" key="7">
    <source>
        <dbReference type="RuleBase" id="RU003653"/>
    </source>
</evidence>
<dbReference type="GO" id="GO:0070006">
    <property type="term" value="F:metalloaminopeptidase activity"/>
    <property type="evidence" value="ECO:0007669"/>
    <property type="project" value="UniProtKB-UniRule"/>
</dbReference>
<feature type="domain" description="Peptidase M24" evidence="8">
    <location>
        <begin position="10"/>
        <end position="238"/>
    </location>
</feature>
<keyword evidence="10" id="KW-1185">Reference proteome</keyword>
<feature type="binding site" evidence="6">
    <location>
        <position position="231"/>
    </location>
    <ligand>
        <name>a divalent metal cation</name>
        <dbReference type="ChEBI" id="CHEBI:60240"/>
        <label>2</label>
        <note>catalytic</note>
    </ligand>
</feature>
<evidence type="ECO:0000256" key="5">
    <source>
        <dbReference type="ARBA" id="ARBA00022801"/>
    </source>
</evidence>
<name>A0A8J2ZWB8_9BACL</name>
<dbReference type="Gene3D" id="3.90.230.10">
    <property type="entry name" value="Creatinase/methionine aminopeptidase superfamily"/>
    <property type="match status" value="1"/>
</dbReference>
<keyword evidence="4 6" id="KW-0479">Metal-binding</keyword>
<dbReference type="Proteomes" id="UP000656813">
    <property type="component" value="Unassembled WGS sequence"/>
</dbReference>